<feature type="compositionally biased region" description="Basic and acidic residues" evidence="1">
    <location>
        <begin position="243"/>
        <end position="273"/>
    </location>
</feature>
<organism evidence="3 4">
    <name type="scientific">Parascaris univalens</name>
    <name type="common">Nematode worm</name>
    <dbReference type="NCBI Taxonomy" id="6257"/>
    <lineage>
        <taxon>Eukaryota</taxon>
        <taxon>Metazoa</taxon>
        <taxon>Ecdysozoa</taxon>
        <taxon>Nematoda</taxon>
        <taxon>Chromadorea</taxon>
        <taxon>Rhabditida</taxon>
        <taxon>Spirurina</taxon>
        <taxon>Ascaridomorpha</taxon>
        <taxon>Ascaridoidea</taxon>
        <taxon>Ascarididae</taxon>
        <taxon>Parascaris</taxon>
    </lineage>
</organism>
<evidence type="ECO:0000313" key="4">
    <source>
        <dbReference type="WBParaSite" id="PgR020_g101_t02"/>
    </source>
</evidence>
<dbReference type="GO" id="GO:0003676">
    <property type="term" value="F:nucleic acid binding"/>
    <property type="evidence" value="ECO:0007669"/>
    <property type="project" value="InterPro"/>
</dbReference>
<dbReference type="SMART" id="SM00357">
    <property type="entry name" value="CSP"/>
    <property type="match status" value="1"/>
</dbReference>
<name>A0A915AYW6_PARUN</name>
<feature type="compositionally biased region" description="Basic and acidic residues" evidence="1">
    <location>
        <begin position="1"/>
        <end position="16"/>
    </location>
</feature>
<protein>
    <submittedName>
        <fullName evidence="4">CSD domain-containing protein</fullName>
    </submittedName>
</protein>
<dbReference type="Gene3D" id="2.40.50.140">
    <property type="entry name" value="Nucleic acid-binding proteins"/>
    <property type="match status" value="1"/>
</dbReference>
<dbReference type="SUPFAM" id="SSF50249">
    <property type="entry name" value="Nucleic acid-binding proteins"/>
    <property type="match status" value="1"/>
</dbReference>
<dbReference type="PROSITE" id="PS51857">
    <property type="entry name" value="CSD_2"/>
    <property type="match status" value="1"/>
</dbReference>
<reference evidence="4" key="1">
    <citation type="submission" date="2022-11" db="UniProtKB">
        <authorList>
            <consortium name="WormBaseParasite"/>
        </authorList>
    </citation>
    <scope>IDENTIFICATION</scope>
</reference>
<dbReference type="WBParaSite" id="PgR020_g101_t02">
    <property type="protein sequence ID" value="PgR020_g101_t02"/>
    <property type="gene ID" value="PgR020_g101"/>
</dbReference>
<evidence type="ECO:0000256" key="1">
    <source>
        <dbReference type="SAM" id="MobiDB-lite"/>
    </source>
</evidence>
<dbReference type="InterPro" id="IPR012340">
    <property type="entry name" value="NA-bd_OB-fold"/>
</dbReference>
<feature type="domain" description="CSD" evidence="2">
    <location>
        <begin position="77"/>
        <end position="148"/>
    </location>
</feature>
<feature type="region of interest" description="Disordered" evidence="1">
    <location>
        <begin position="191"/>
        <end position="314"/>
    </location>
</feature>
<evidence type="ECO:0000313" key="3">
    <source>
        <dbReference type="Proteomes" id="UP000887569"/>
    </source>
</evidence>
<keyword evidence="3" id="KW-1185">Reference proteome</keyword>
<dbReference type="Pfam" id="PF00313">
    <property type="entry name" value="CSD"/>
    <property type="match status" value="1"/>
</dbReference>
<dbReference type="InterPro" id="IPR002059">
    <property type="entry name" value="CSP_DNA-bd"/>
</dbReference>
<evidence type="ECO:0000259" key="2">
    <source>
        <dbReference type="PROSITE" id="PS51857"/>
    </source>
</evidence>
<dbReference type="InterPro" id="IPR050181">
    <property type="entry name" value="Cold_shock_domain"/>
</dbReference>
<dbReference type="PANTHER" id="PTHR11544">
    <property type="entry name" value="COLD SHOCK DOMAIN CONTAINING PROTEINS"/>
    <property type="match status" value="1"/>
</dbReference>
<dbReference type="Proteomes" id="UP000887569">
    <property type="component" value="Unplaced"/>
</dbReference>
<dbReference type="InterPro" id="IPR011129">
    <property type="entry name" value="CSD"/>
</dbReference>
<dbReference type="FunFam" id="2.40.50.140:FF:000274">
    <property type="entry name" value="Mitochondrial RNA binding protein"/>
    <property type="match status" value="1"/>
</dbReference>
<dbReference type="CDD" id="cd04458">
    <property type="entry name" value="CSP_CDS"/>
    <property type="match status" value="1"/>
</dbReference>
<sequence>MVVSDRRSETSIEKADASQIGKNNNDSIDTDDGKKEVGGSGIKEKKKNSVPRKFGTYEERRRLWEAEQAKKPIIEKGVTGKVKWYSVRYHYGFIARDDDVANDVFVHQTAIAKSRMVKYYLRSLEEGEEVLFDIVEGKQGPEAANVTGPHGAEVRGNPLTSLILFGGWMGMNRNRQWGRYRPNLSQLAFPLNRANGRRRTQDRQNEKGVDEERAVEGDGGNTGRKRRERQFRGRRQQIYGGKDSVEKKEEKAGEGHENEKKIESSAREEDRANEQLSQEQPGEYRQKEVEEVSSKEVPKQEENGQKVGESVEGN</sequence>
<feature type="compositionally biased region" description="Basic and acidic residues" evidence="1">
    <location>
        <begin position="199"/>
        <end position="216"/>
    </location>
</feature>
<dbReference type="AlphaFoldDB" id="A0A915AYW6"/>
<feature type="compositionally biased region" description="Basic and acidic residues" evidence="1">
    <location>
        <begin position="282"/>
        <end position="304"/>
    </location>
</feature>
<accession>A0A915AYW6</accession>
<feature type="region of interest" description="Disordered" evidence="1">
    <location>
        <begin position="1"/>
        <end position="49"/>
    </location>
</feature>
<dbReference type="PRINTS" id="PR00050">
    <property type="entry name" value="COLDSHOCK"/>
</dbReference>
<feature type="compositionally biased region" description="Basic residues" evidence="1">
    <location>
        <begin position="223"/>
        <end position="235"/>
    </location>
</feature>
<proteinExistence type="predicted"/>